<name>A0A444XU83_ARAHY</name>
<feature type="domain" description="SOSEKI DIX-like" evidence="10">
    <location>
        <begin position="19"/>
        <end position="106"/>
    </location>
</feature>
<evidence type="ECO:0000256" key="1">
    <source>
        <dbReference type="ARBA" id="ARBA00004413"/>
    </source>
</evidence>
<accession>A0A444XU83</accession>
<comment type="caution">
    <text evidence="11">The sequence shown here is derived from an EMBL/GenBank/DDBJ whole genome shotgun (WGS) entry which is preliminary data.</text>
</comment>
<feature type="region of interest" description="Disordered" evidence="9">
    <location>
        <begin position="177"/>
        <end position="200"/>
    </location>
</feature>
<dbReference type="EMBL" id="SDMP01000019">
    <property type="protein sequence ID" value="RYQ93321.1"/>
    <property type="molecule type" value="Genomic_DNA"/>
</dbReference>
<keyword evidence="4" id="KW-0132">Cell division</keyword>
<reference evidence="11 12" key="1">
    <citation type="submission" date="2019-01" db="EMBL/GenBank/DDBJ databases">
        <title>Sequencing of cultivated peanut Arachis hypogaea provides insights into genome evolution and oil improvement.</title>
        <authorList>
            <person name="Chen X."/>
        </authorList>
    </citation>
    <scope>NUCLEOTIDE SEQUENCE [LARGE SCALE GENOMIC DNA]</scope>
    <source>
        <strain evidence="12">cv. Fuhuasheng</strain>
        <tissue evidence="11">Leaves</tissue>
    </source>
</reference>
<keyword evidence="2" id="KW-0217">Developmental protein</keyword>
<evidence type="ECO:0000256" key="2">
    <source>
        <dbReference type="ARBA" id="ARBA00022473"/>
    </source>
</evidence>
<comment type="similarity">
    <text evidence="7">Belongs to the SOSEKI family.</text>
</comment>
<proteinExistence type="inferred from homology"/>
<dbReference type="PIRSF" id="PIRSF031043">
    <property type="entry name" value="UCP031043"/>
    <property type="match status" value="1"/>
</dbReference>
<keyword evidence="5" id="KW-0472">Membrane</keyword>
<dbReference type="Proteomes" id="UP000289738">
    <property type="component" value="Chromosome B09"/>
</dbReference>
<evidence type="ECO:0000256" key="6">
    <source>
        <dbReference type="ARBA" id="ARBA00023306"/>
    </source>
</evidence>
<dbReference type="GO" id="GO:0051258">
    <property type="term" value="P:protein polymerization"/>
    <property type="evidence" value="ECO:0007669"/>
    <property type="project" value="UniProtKB-ARBA"/>
</dbReference>
<dbReference type="PANTHER" id="PTHR31083:SF29">
    <property type="entry name" value="DUF966 DOMAIN PROTEIN"/>
    <property type="match status" value="1"/>
</dbReference>
<evidence type="ECO:0000256" key="4">
    <source>
        <dbReference type="ARBA" id="ARBA00022618"/>
    </source>
</evidence>
<feature type="compositionally biased region" description="Basic and acidic residues" evidence="9">
    <location>
        <begin position="188"/>
        <end position="198"/>
    </location>
</feature>
<dbReference type="GO" id="GO:0090708">
    <property type="term" value="P:specification of plant organ axis polarity"/>
    <property type="evidence" value="ECO:0007669"/>
    <property type="project" value="UniProtKB-ARBA"/>
</dbReference>
<evidence type="ECO:0000313" key="11">
    <source>
        <dbReference type="EMBL" id="RYQ93321.1"/>
    </source>
</evidence>
<protein>
    <recommendedName>
        <fullName evidence="10">SOSEKI DIX-like domain-containing protein</fullName>
    </recommendedName>
</protein>
<dbReference type="GO" id="GO:2000067">
    <property type="term" value="P:regulation of root morphogenesis"/>
    <property type="evidence" value="ECO:0007669"/>
    <property type="project" value="UniProtKB-ARBA"/>
</dbReference>
<dbReference type="InterPro" id="IPR010369">
    <property type="entry name" value="SOK"/>
</dbReference>
<dbReference type="InterPro" id="IPR021182">
    <property type="entry name" value="SOK_magnoliopsida"/>
</dbReference>
<evidence type="ECO:0000256" key="3">
    <source>
        <dbReference type="ARBA" id="ARBA00022475"/>
    </source>
</evidence>
<evidence type="ECO:0000256" key="9">
    <source>
        <dbReference type="SAM" id="MobiDB-lite"/>
    </source>
</evidence>
<organism evidence="11 12">
    <name type="scientific">Arachis hypogaea</name>
    <name type="common">Peanut</name>
    <dbReference type="NCBI Taxonomy" id="3818"/>
    <lineage>
        <taxon>Eukaryota</taxon>
        <taxon>Viridiplantae</taxon>
        <taxon>Streptophyta</taxon>
        <taxon>Embryophyta</taxon>
        <taxon>Tracheophyta</taxon>
        <taxon>Spermatophyta</taxon>
        <taxon>Magnoliopsida</taxon>
        <taxon>eudicotyledons</taxon>
        <taxon>Gunneridae</taxon>
        <taxon>Pentapetalae</taxon>
        <taxon>rosids</taxon>
        <taxon>fabids</taxon>
        <taxon>Fabales</taxon>
        <taxon>Fabaceae</taxon>
        <taxon>Papilionoideae</taxon>
        <taxon>50 kb inversion clade</taxon>
        <taxon>dalbergioids sensu lato</taxon>
        <taxon>Dalbergieae</taxon>
        <taxon>Pterocarpus clade</taxon>
        <taxon>Arachis</taxon>
    </lineage>
</organism>
<comment type="subcellular location">
    <subcellularLocation>
        <location evidence="1">Cell membrane</location>
        <topology evidence="1">Peripheral membrane protein</topology>
        <orientation evidence="1">Cytoplasmic side</orientation>
    </subcellularLocation>
</comment>
<dbReference type="AlphaFoldDB" id="A0A444XU83"/>
<comment type="subunit">
    <text evidence="8">Homodimer. Forms long polymer filaments with other SOKs proteins polymers (e.g. SOK1, SOK2, SOK3 and SOK4) crucial for polar localization and biological activity. Binds to ANGUSTIFOLIA (AN).</text>
</comment>
<evidence type="ECO:0000256" key="8">
    <source>
        <dbReference type="ARBA" id="ARBA00046534"/>
    </source>
</evidence>
<dbReference type="InterPro" id="IPR048351">
    <property type="entry name" value="SOK_DIX"/>
</dbReference>
<evidence type="ECO:0000313" key="12">
    <source>
        <dbReference type="Proteomes" id="UP000289738"/>
    </source>
</evidence>
<evidence type="ECO:0000256" key="7">
    <source>
        <dbReference type="ARBA" id="ARBA00024211"/>
    </source>
</evidence>
<keyword evidence="6" id="KW-0131">Cell cycle</keyword>
<dbReference type="Pfam" id="PF06136">
    <property type="entry name" value="SOK"/>
    <property type="match status" value="1"/>
</dbReference>
<dbReference type="OrthoDB" id="1280899at2759"/>
<evidence type="ECO:0000259" key="10">
    <source>
        <dbReference type="Pfam" id="PF06136"/>
    </source>
</evidence>
<keyword evidence="12" id="KW-1185">Reference proteome</keyword>
<evidence type="ECO:0000256" key="5">
    <source>
        <dbReference type="ARBA" id="ARBA00023136"/>
    </source>
</evidence>
<keyword evidence="3" id="KW-1003">Cell membrane</keyword>
<dbReference type="GO" id="GO:0051302">
    <property type="term" value="P:regulation of cell division"/>
    <property type="evidence" value="ECO:0007669"/>
    <property type="project" value="UniProtKB-ARBA"/>
</dbReference>
<dbReference type="GO" id="GO:0051301">
    <property type="term" value="P:cell division"/>
    <property type="evidence" value="ECO:0007669"/>
    <property type="project" value="UniProtKB-KW"/>
</dbReference>
<gene>
    <name evidence="11" type="ORF">Ahy_B09g099593</name>
</gene>
<dbReference type="STRING" id="3818.A0A444XU83"/>
<dbReference type="GO" id="GO:0005886">
    <property type="term" value="C:plasma membrane"/>
    <property type="evidence" value="ECO:0007669"/>
    <property type="project" value="UniProtKB-SubCell"/>
</dbReference>
<dbReference type="PANTHER" id="PTHR31083">
    <property type="entry name" value="UPSTREAM OF FLC PROTEIN (DUF966)"/>
    <property type="match status" value="1"/>
</dbReference>
<sequence length="223" mass="24635">MLERMEMVVEGEARMRAAVVVYYLSRNGQLEHPHLMEVPFSSSTLLSLKDVLNRLTYLRGEGMRNMYSWSSKRSYRNGFVWQDLTENDFIYPTNGHDEYVLKGTLLIQPSHSLTSFDDTLSSDADHADSSSSSTTAVKVYKANACTNAANASTQTDNKNQLDAVSDNNDGISISISCSGSGSGSGDIRNQKTEIDRPSGRMKASASALMHFIRCRSSSMDYAN</sequence>